<feature type="region of interest" description="Disordered" evidence="1">
    <location>
        <begin position="1"/>
        <end position="63"/>
    </location>
</feature>
<reference evidence="2" key="1">
    <citation type="journal article" date="2010" name="Biopolymers">
        <title>Cloning large natural product gene clusters from the environment: piecing environmental DNA gene clusters back together with TAR.</title>
        <authorList>
            <person name="Kim J.H."/>
            <person name="Feng Z."/>
            <person name="Bauer J.D."/>
            <person name="Kallifidas D."/>
            <person name="Calle P.Y."/>
            <person name="Brady S.F."/>
        </authorList>
    </citation>
    <scope>NUCLEOTIDE SEQUENCE</scope>
</reference>
<sequence length="83" mass="8823">MERISRIEEIVRSPGDPRPPENSGTTAGRPATSVAASRRPVNRVSMNDSLTNSVFSGSSPRACSCAMRADVPVPRGERSNQPG</sequence>
<accession>E2D2I1</accession>
<feature type="compositionally biased region" description="Basic and acidic residues" evidence="1">
    <location>
        <begin position="1"/>
        <end position="11"/>
    </location>
</feature>
<evidence type="ECO:0000256" key="1">
    <source>
        <dbReference type="SAM" id="MobiDB-lite"/>
    </source>
</evidence>
<dbReference type="AlphaFoldDB" id="E2D2I1"/>
<proteinExistence type="predicted"/>
<organism evidence="2">
    <name type="scientific">uncultured soil bacterium</name>
    <dbReference type="NCBI Taxonomy" id="164851"/>
    <lineage>
        <taxon>Bacteria</taxon>
        <taxon>environmental samples</taxon>
    </lineage>
</organism>
<dbReference type="EMBL" id="GQ475282">
    <property type="protein sequence ID" value="ADK54845.1"/>
    <property type="molecule type" value="Genomic_DNA"/>
</dbReference>
<evidence type="ECO:0000313" key="2">
    <source>
        <dbReference type="EMBL" id="ADK54845.1"/>
    </source>
</evidence>
<feature type="compositionally biased region" description="Polar residues" evidence="1">
    <location>
        <begin position="44"/>
        <end position="61"/>
    </location>
</feature>
<protein>
    <submittedName>
        <fullName evidence="2">Proline racemase</fullName>
    </submittedName>
</protein>
<name>E2D2I1_9BACT</name>